<dbReference type="EMBL" id="BT051371">
    <property type="protein sequence ID" value="ACJ84035.1"/>
    <property type="molecule type" value="mRNA"/>
</dbReference>
<dbReference type="AlphaFoldDB" id="B7FH06"/>
<accession>B7FH06</accession>
<proteinExistence type="evidence at transcript level"/>
<organism evidence="1">
    <name type="scientific">Medicago truncatula</name>
    <name type="common">Barrel medic</name>
    <name type="synonym">Medicago tribuloides</name>
    <dbReference type="NCBI Taxonomy" id="3880"/>
    <lineage>
        <taxon>Eukaryota</taxon>
        <taxon>Viridiplantae</taxon>
        <taxon>Streptophyta</taxon>
        <taxon>Embryophyta</taxon>
        <taxon>Tracheophyta</taxon>
        <taxon>Spermatophyta</taxon>
        <taxon>Magnoliopsida</taxon>
        <taxon>eudicotyledons</taxon>
        <taxon>Gunneridae</taxon>
        <taxon>Pentapetalae</taxon>
        <taxon>rosids</taxon>
        <taxon>fabids</taxon>
        <taxon>Fabales</taxon>
        <taxon>Fabaceae</taxon>
        <taxon>Papilionoideae</taxon>
        <taxon>50 kb inversion clade</taxon>
        <taxon>NPAAA clade</taxon>
        <taxon>Hologalegina</taxon>
        <taxon>IRL clade</taxon>
        <taxon>Trifolieae</taxon>
        <taxon>Medicago</taxon>
    </lineage>
</organism>
<name>B7FH06_MEDTR</name>
<evidence type="ECO:0000313" key="2">
    <source>
        <dbReference type="EMBL" id="AFK33406.1"/>
    </source>
</evidence>
<evidence type="ECO:0000313" key="1">
    <source>
        <dbReference type="EMBL" id="ACJ84035.1"/>
    </source>
</evidence>
<protein>
    <submittedName>
        <fullName evidence="1">Uncharacterized protein</fullName>
    </submittedName>
</protein>
<sequence>MRRRFTFCLNILMRRSGHFILASLELNSPSFPNHRLITSVCQLRVHTSLLTTGIER</sequence>
<reference evidence="1" key="1">
    <citation type="submission" date="2008-12" db="EMBL/GenBank/DDBJ databases">
        <title>Medicago truncatula full length cdna cloning project.</title>
        <authorList>
            <person name="Moskal W."/>
            <person name="Chan A."/>
            <person name="Cheung F."/>
            <person name="Xiao Y."/>
            <person name="Town C.D."/>
        </authorList>
    </citation>
    <scope>NUCLEOTIDE SEQUENCE</scope>
</reference>
<reference evidence="2" key="2">
    <citation type="submission" date="2012-05" db="EMBL/GenBank/DDBJ databases">
        <authorList>
            <person name="Krishnakumar V."/>
            <person name="Cheung F."/>
            <person name="Xiao Y."/>
            <person name="Chan A."/>
            <person name="Moskal W.A."/>
            <person name="Town C.D."/>
        </authorList>
    </citation>
    <scope>NUCLEOTIDE SEQUENCE</scope>
</reference>
<dbReference type="EMBL" id="BT133611">
    <property type="protein sequence ID" value="AFK33406.1"/>
    <property type="molecule type" value="mRNA"/>
</dbReference>